<evidence type="ECO:0000256" key="4">
    <source>
        <dbReference type="ARBA" id="ARBA00023002"/>
    </source>
</evidence>
<dbReference type="PANTHER" id="PTHR10961">
    <property type="entry name" value="PEROXISOMAL SARCOSINE OXIDASE"/>
    <property type="match status" value="1"/>
</dbReference>
<dbReference type="EC" id="1.5.3.1" evidence="7"/>
<keyword evidence="8" id="KW-1185">Reference proteome</keyword>
<evidence type="ECO:0000313" key="6">
    <source>
        <dbReference type="EMBL" id="CUH68578.1"/>
    </source>
</evidence>
<dbReference type="InterPro" id="IPR045170">
    <property type="entry name" value="MTOX"/>
</dbReference>
<evidence type="ECO:0000256" key="2">
    <source>
        <dbReference type="ARBA" id="ARBA00022630"/>
    </source>
</evidence>
<evidence type="ECO:0000259" key="5">
    <source>
        <dbReference type="Pfam" id="PF01266"/>
    </source>
</evidence>
<dbReference type="GO" id="GO:0050660">
    <property type="term" value="F:flavin adenine dinucleotide binding"/>
    <property type="evidence" value="ECO:0007669"/>
    <property type="project" value="InterPro"/>
</dbReference>
<evidence type="ECO:0000313" key="8">
    <source>
        <dbReference type="Proteomes" id="UP000051086"/>
    </source>
</evidence>
<accession>A0A0N7LWA8</accession>
<dbReference type="Proteomes" id="UP000051887">
    <property type="component" value="Unassembled WGS sequence"/>
</dbReference>
<dbReference type="EMBL" id="CYSB01000035">
    <property type="protein sequence ID" value="CUH68578.1"/>
    <property type="molecule type" value="Genomic_DNA"/>
</dbReference>
<proteinExistence type="predicted"/>
<name>A0A0N7LWA8_9RHOB</name>
<evidence type="ECO:0000256" key="1">
    <source>
        <dbReference type="ARBA" id="ARBA00001974"/>
    </source>
</evidence>
<evidence type="ECO:0000313" key="9">
    <source>
        <dbReference type="Proteomes" id="UP000051887"/>
    </source>
</evidence>
<dbReference type="InterPro" id="IPR036188">
    <property type="entry name" value="FAD/NAD-bd_sf"/>
</dbReference>
<sequence>MVIAVIGKGMIGAAAARHLALMGEDVLLIGPDEPQDYANHPGVFASHYDEARITRSLDPYPFWSRVSRESIARYSELERASGIGFFTETGLLMAGPDHTPLIRAVERGAQRDNIHCEALRGQALQRRFPYFQFSSDTLGLFEPRGAGHINPRLMVRAQGVAAQKLGAHVITAMVTGLRETADGVEIDSTAGHLSADQVLVAAGGFTNELLPEPLPLHVYARTVLLAEVAAPEQDRLREMPPLIYLEPDNDPYLLPPVAYPDGRVYLKIGGDPVDLELPGEAERRAWFRSGGDPEIGDHLLARLQERMPDLAIASTKIAPCITTFTNSIQPMLQRQSDRISVATGGSGRGAKCSDELGRLGALVARGAALPDWVAETRGS</sequence>
<keyword evidence="4 7" id="KW-0560">Oxidoreductase</keyword>
<dbReference type="GO" id="GO:0008115">
    <property type="term" value="F:sarcosine oxidase activity"/>
    <property type="evidence" value="ECO:0007669"/>
    <property type="project" value="UniProtKB-EC"/>
</dbReference>
<evidence type="ECO:0000256" key="3">
    <source>
        <dbReference type="ARBA" id="ARBA00022827"/>
    </source>
</evidence>
<dbReference type="Gene3D" id="3.30.9.10">
    <property type="entry name" value="D-Amino Acid Oxidase, subunit A, domain 2"/>
    <property type="match status" value="1"/>
</dbReference>
<dbReference type="RefSeq" id="WP_058245263.1">
    <property type="nucleotide sequence ID" value="NZ_CYSB01000035.1"/>
</dbReference>
<dbReference type="SUPFAM" id="SSF54373">
    <property type="entry name" value="FAD-linked reductases, C-terminal domain"/>
    <property type="match status" value="1"/>
</dbReference>
<dbReference type="PANTHER" id="PTHR10961:SF10">
    <property type="entry name" value="FAD DEPENDENT OXIDOREDUCTASE DOMAIN-CONTAINING PROTEIN"/>
    <property type="match status" value="1"/>
</dbReference>
<organism evidence="7 9">
    <name type="scientific">Thalassovita autumnalis</name>
    <dbReference type="NCBI Taxonomy" id="2072972"/>
    <lineage>
        <taxon>Bacteria</taxon>
        <taxon>Pseudomonadati</taxon>
        <taxon>Pseudomonadota</taxon>
        <taxon>Alphaproteobacteria</taxon>
        <taxon>Rhodobacterales</taxon>
        <taxon>Roseobacteraceae</taxon>
        <taxon>Thalassovita</taxon>
    </lineage>
</organism>
<dbReference type="Proteomes" id="UP000051086">
    <property type="component" value="Unassembled WGS sequence"/>
</dbReference>
<keyword evidence="2" id="KW-0285">Flavoprotein</keyword>
<reference evidence="7 9" key="2">
    <citation type="submission" date="2015-09" db="EMBL/GenBank/DDBJ databases">
        <authorList>
            <consortium name="Swine Surveillance"/>
        </authorList>
    </citation>
    <scope>NUCLEOTIDE SEQUENCE [LARGE SCALE GENOMIC DNA]</scope>
    <source>
        <strain evidence="7 9">5120</strain>
    </source>
</reference>
<feature type="domain" description="FAD dependent oxidoreductase" evidence="5">
    <location>
        <begin position="3"/>
        <end position="359"/>
    </location>
</feature>
<keyword evidence="3" id="KW-0274">FAD</keyword>
<gene>
    <name evidence="7" type="primary">soxA</name>
    <name evidence="6" type="ORF">TL5118_02677</name>
    <name evidence="7" type="ORF">TL5120_03955</name>
</gene>
<dbReference type="EMBL" id="CYSC01000044">
    <property type="protein sequence ID" value="CUH74137.1"/>
    <property type="molecule type" value="Genomic_DNA"/>
</dbReference>
<reference evidence="6 8" key="1">
    <citation type="submission" date="2015-09" db="EMBL/GenBank/DDBJ databases">
        <authorList>
            <person name="Rodrigo-Torres L."/>
            <person name="Arahal D.R."/>
        </authorList>
    </citation>
    <scope>NUCLEOTIDE SEQUENCE [LARGE SCALE GENOMIC DNA]</scope>
    <source>
        <strain evidence="6 8">CECT 5118</strain>
    </source>
</reference>
<dbReference type="Gene3D" id="3.50.50.60">
    <property type="entry name" value="FAD/NAD(P)-binding domain"/>
    <property type="match status" value="1"/>
</dbReference>
<dbReference type="Pfam" id="PF01266">
    <property type="entry name" value="DAO"/>
    <property type="match status" value="1"/>
</dbReference>
<dbReference type="InterPro" id="IPR006076">
    <property type="entry name" value="FAD-dep_OxRdtase"/>
</dbReference>
<protein>
    <submittedName>
        <fullName evidence="7">Monomeric sarcosine oxidase</fullName>
        <ecNumber evidence="7">1.5.3.1</ecNumber>
    </submittedName>
</protein>
<dbReference type="OrthoDB" id="9806257at2"/>
<dbReference type="AlphaFoldDB" id="A0A0N7LWA8"/>
<evidence type="ECO:0000313" key="7">
    <source>
        <dbReference type="EMBL" id="CUH74137.1"/>
    </source>
</evidence>
<comment type="cofactor">
    <cofactor evidence="1">
        <name>FAD</name>
        <dbReference type="ChEBI" id="CHEBI:57692"/>
    </cofactor>
</comment>
<dbReference type="SUPFAM" id="SSF51905">
    <property type="entry name" value="FAD/NAD(P)-binding domain"/>
    <property type="match status" value="1"/>
</dbReference>